<dbReference type="Proteomes" id="UP000724584">
    <property type="component" value="Unassembled WGS sequence"/>
</dbReference>
<name>A0ACB7PSW3_9PEZI</name>
<comment type="caution">
    <text evidence="1">The sequence shown here is derived from an EMBL/GenBank/DDBJ whole genome shotgun (WGS) entry which is preliminary data.</text>
</comment>
<evidence type="ECO:0000313" key="1">
    <source>
        <dbReference type="EMBL" id="KAH6651418.1"/>
    </source>
</evidence>
<evidence type="ECO:0000313" key="2">
    <source>
        <dbReference type="Proteomes" id="UP000724584"/>
    </source>
</evidence>
<sequence length="322" mass="35043">MVFPTLPPTLVPILLKPMLLPLLLSTLVPPLLTLPTPSPASPPILLPTLLLTPSPAAPPTLRPILLPTPVLLLLTQLPALLWTLLLTPSPAAPRTLRLMRLPTLVLLLLTQLPALLWTLLLTPSPAPPPTLLLTAPPMLLPTLLPTLLPAINFTGKLLIEDIGLTPTKLTDAVRPLERPGFNAQFEMVHQLDKDIWRLFSSPVKELQPLDLTNITKPSGDMEQFLEDLYQNPPEKPSPYHIGPLSGPIAQKLQSLFPSGSEVAQLGDIPGVSTLFGHVGGAASGTSSHHEDAGFRSYNLTFFGWKIWLRILCHHTTKALQNE</sequence>
<keyword evidence="2" id="KW-1185">Reference proteome</keyword>
<proteinExistence type="predicted"/>
<dbReference type="EMBL" id="JAGIZQ010000001">
    <property type="protein sequence ID" value="KAH6651418.1"/>
    <property type="molecule type" value="Genomic_DNA"/>
</dbReference>
<gene>
    <name evidence="1" type="ORF">F5144DRAFT_598807</name>
</gene>
<reference evidence="1 2" key="1">
    <citation type="journal article" date="2021" name="Nat. Commun.">
        <title>Genetic determinants of endophytism in the Arabidopsis root mycobiome.</title>
        <authorList>
            <person name="Mesny F."/>
            <person name="Miyauchi S."/>
            <person name="Thiergart T."/>
            <person name="Pickel B."/>
            <person name="Atanasova L."/>
            <person name="Karlsson M."/>
            <person name="Huettel B."/>
            <person name="Barry K.W."/>
            <person name="Haridas S."/>
            <person name="Chen C."/>
            <person name="Bauer D."/>
            <person name="Andreopoulos W."/>
            <person name="Pangilinan J."/>
            <person name="LaButti K."/>
            <person name="Riley R."/>
            <person name="Lipzen A."/>
            <person name="Clum A."/>
            <person name="Drula E."/>
            <person name="Henrissat B."/>
            <person name="Kohler A."/>
            <person name="Grigoriev I.V."/>
            <person name="Martin F.M."/>
            <person name="Hacquard S."/>
        </authorList>
    </citation>
    <scope>NUCLEOTIDE SEQUENCE [LARGE SCALE GENOMIC DNA]</scope>
    <source>
        <strain evidence="1 2">MPI-SDFR-AT-0079</strain>
    </source>
</reference>
<accession>A0ACB7PSW3</accession>
<organism evidence="1 2">
    <name type="scientific">Chaetomium tenue</name>
    <dbReference type="NCBI Taxonomy" id="1854479"/>
    <lineage>
        <taxon>Eukaryota</taxon>
        <taxon>Fungi</taxon>
        <taxon>Dikarya</taxon>
        <taxon>Ascomycota</taxon>
        <taxon>Pezizomycotina</taxon>
        <taxon>Sordariomycetes</taxon>
        <taxon>Sordariomycetidae</taxon>
        <taxon>Sordariales</taxon>
        <taxon>Chaetomiaceae</taxon>
        <taxon>Chaetomium</taxon>
    </lineage>
</organism>
<protein>
    <submittedName>
        <fullName evidence="1">Uncharacterized protein</fullName>
    </submittedName>
</protein>